<sequence>TDDAIGGGAAASITTTPAHTVTAYHNIIQQPAQLVITTIATPAIPADTSITPATPATPATPTTPEVVCSPGQMFRATDGAKCTSNTSSTQVFCPPGQMFNGTTGERCNTVINAGAPGASGYTFGSGVIKLGTKGEACRAWQHFFNDKAGASLVADGWCGKLTIAVAKAWQKSMGLVSDGLLGAMSRGKANQQ</sequence>
<dbReference type="InterPro" id="IPR036365">
    <property type="entry name" value="PGBD-like_sf"/>
</dbReference>
<comment type="caution">
    <text evidence="1">The sequence shown here is derived from an EMBL/GenBank/DDBJ whole genome shotgun (WGS) entry which is preliminary data.</text>
</comment>
<evidence type="ECO:0000313" key="2">
    <source>
        <dbReference type="Proteomes" id="UP000229176"/>
    </source>
</evidence>
<dbReference type="EMBL" id="PCTI01000031">
    <property type="protein sequence ID" value="PIP68962.1"/>
    <property type="molecule type" value="Genomic_DNA"/>
</dbReference>
<dbReference type="Proteomes" id="UP000229176">
    <property type="component" value="Unassembled WGS sequence"/>
</dbReference>
<evidence type="ECO:0000313" key="1">
    <source>
        <dbReference type="EMBL" id="PIP68962.1"/>
    </source>
</evidence>
<proteinExistence type="predicted"/>
<name>A0A2H0CGD2_9BACT</name>
<dbReference type="InterPro" id="IPR036366">
    <property type="entry name" value="PGBDSf"/>
</dbReference>
<reference evidence="1 2" key="1">
    <citation type="submission" date="2017-09" db="EMBL/GenBank/DDBJ databases">
        <title>Depth-based differentiation of microbial function through sediment-hosted aquifers and enrichment of novel symbionts in the deep terrestrial subsurface.</title>
        <authorList>
            <person name="Probst A.J."/>
            <person name="Ladd B."/>
            <person name="Jarett J.K."/>
            <person name="Geller-Mcgrath D.E."/>
            <person name="Sieber C.M."/>
            <person name="Emerson J.B."/>
            <person name="Anantharaman K."/>
            <person name="Thomas B.C."/>
            <person name="Malmstrom R."/>
            <person name="Stieglmeier M."/>
            <person name="Klingl A."/>
            <person name="Woyke T."/>
            <person name="Ryan C.M."/>
            <person name="Banfield J.F."/>
        </authorList>
    </citation>
    <scope>NUCLEOTIDE SEQUENCE [LARGE SCALE GENOMIC DNA]</scope>
    <source>
        <strain evidence="1">CG22_combo_CG10-13_8_21_14_all_32_8</strain>
    </source>
</reference>
<organism evidence="1 2">
    <name type="scientific">Candidatus Nomurabacteria bacterium CG22_combo_CG10-13_8_21_14_all_32_8</name>
    <dbReference type="NCBI Taxonomy" id="1974732"/>
    <lineage>
        <taxon>Bacteria</taxon>
        <taxon>Candidatus Nomuraibacteriota</taxon>
    </lineage>
</organism>
<accession>A0A2H0CGD2</accession>
<gene>
    <name evidence="1" type="ORF">COW91_02005</name>
</gene>
<dbReference type="SUPFAM" id="SSF47090">
    <property type="entry name" value="PGBD-like"/>
    <property type="match status" value="1"/>
</dbReference>
<dbReference type="AlphaFoldDB" id="A0A2H0CGD2"/>
<protein>
    <recommendedName>
        <fullName evidence="3">Peptidoglycan binding-like domain-containing protein</fullName>
    </recommendedName>
</protein>
<dbReference type="Gene3D" id="1.10.101.10">
    <property type="entry name" value="PGBD-like superfamily/PGBD"/>
    <property type="match status" value="1"/>
</dbReference>
<evidence type="ECO:0008006" key="3">
    <source>
        <dbReference type="Google" id="ProtNLM"/>
    </source>
</evidence>
<feature type="non-terminal residue" evidence="1">
    <location>
        <position position="1"/>
    </location>
</feature>